<dbReference type="EMBL" id="UINC01155701">
    <property type="protein sequence ID" value="SVD51712.1"/>
    <property type="molecule type" value="Genomic_DNA"/>
</dbReference>
<feature type="non-terminal residue" evidence="1">
    <location>
        <position position="1"/>
    </location>
</feature>
<accession>A0A382VYU8</accession>
<evidence type="ECO:0000313" key="1">
    <source>
        <dbReference type="EMBL" id="SVD51712.1"/>
    </source>
</evidence>
<gene>
    <name evidence="1" type="ORF">METZ01_LOCUS404566</name>
</gene>
<reference evidence="1" key="1">
    <citation type="submission" date="2018-05" db="EMBL/GenBank/DDBJ databases">
        <authorList>
            <person name="Lanie J.A."/>
            <person name="Ng W.-L."/>
            <person name="Kazmierczak K.M."/>
            <person name="Andrzejewski T.M."/>
            <person name="Davidsen T.M."/>
            <person name="Wayne K.J."/>
            <person name="Tettelin H."/>
            <person name="Glass J.I."/>
            <person name="Rusch D."/>
            <person name="Podicherti R."/>
            <person name="Tsui H.-C.T."/>
            <person name="Winkler M.E."/>
        </authorList>
    </citation>
    <scope>NUCLEOTIDE SEQUENCE</scope>
</reference>
<sequence length="69" mass="7502">RGRIYTWGEQERALVSSGYDEVEFISNNADFIASALGIGNIEVYRAGEGEDVAGKARTSLPLEPGIAWK</sequence>
<name>A0A382VYU8_9ZZZZ</name>
<dbReference type="AlphaFoldDB" id="A0A382VYU8"/>
<organism evidence="1">
    <name type="scientific">marine metagenome</name>
    <dbReference type="NCBI Taxonomy" id="408172"/>
    <lineage>
        <taxon>unclassified sequences</taxon>
        <taxon>metagenomes</taxon>
        <taxon>ecological metagenomes</taxon>
    </lineage>
</organism>
<proteinExistence type="predicted"/>
<protein>
    <submittedName>
        <fullName evidence="1">Uncharacterized protein</fullName>
    </submittedName>
</protein>